<dbReference type="EMBL" id="JAYMYR010000008">
    <property type="protein sequence ID" value="KAK7346102.1"/>
    <property type="molecule type" value="Genomic_DNA"/>
</dbReference>
<name>A0AAN9M6D4_PHACN</name>
<accession>A0AAN9M6D4</accession>
<comment type="caution">
    <text evidence="4">The sequence shown here is derived from an EMBL/GenBank/DDBJ whole genome shotgun (WGS) entry which is preliminary data.</text>
</comment>
<feature type="compositionally biased region" description="Polar residues" evidence="3">
    <location>
        <begin position="133"/>
        <end position="145"/>
    </location>
</feature>
<feature type="region of interest" description="Disordered" evidence="3">
    <location>
        <begin position="553"/>
        <end position="573"/>
    </location>
</feature>
<feature type="region of interest" description="Disordered" evidence="3">
    <location>
        <begin position="86"/>
        <end position="496"/>
    </location>
</feature>
<dbReference type="Proteomes" id="UP001374584">
    <property type="component" value="Unassembled WGS sequence"/>
</dbReference>
<organism evidence="4 5">
    <name type="scientific">Phaseolus coccineus</name>
    <name type="common">Scarlet runner bean</name>
    <name type="synonym">Phaseolus multiflorus</name>
    <dbReference type="NCBI Taxonomy" id="3886"/>
    <lineage>
        <taxon>Eukaryota</taxon>
        <taxon>Viridiplantae</taxon>
        <taxon>Streptophyta</taxon>
        <taxon>Embryophyta</taxon>
        <taxon>Tracheophyta</taxon>
        <taxon>Spermatophyta</taxon>
        <taxon>Magnoliopsida</taxon>
        <taxon>eudicotyledons</taxon>
        <taxon>Gunneridae</taxon>
        <taxon>Pentapetalae</taxon>
        <taxon>rosids</taxon>
        <taxon>fabids</taxon>
        <taxon>Fabales</taxon>
        <taxon>Fabaceae</taxon>
        <taxon>Papilionoideae</taxon>
        <taxon>50 kb inversion clade</taxon>
        <taxon>NPAAA clade</taxon>
        <taxon>indigoferoid/millettioid clade</taxon>
        <taxon>Phaseoleae</taxon>
        <taxon>Phaseolus</taxon>
    </lineage>
</organism>
<feature type="compositionally biased region" description="Polar residues" evidence="3">
    <location>
        <begin position="302"/>
        <end position="321"/>
    </location>
</feature>
<dbReference type="GO" id="GO:0006360">
    <property type="term" value="P:transcription by RNA polymerase I"/>
    <property type="evidence" value="ECO:0007669"/>
    <property type="project" value="TreeGrafter"/>
</dbReference>
<proteinExistence type="inferred from homology"/>
<keyword evidence="2" id="KW-0175">Coiled coil</keyword>
<feature type="compositionally biased region" description="Basic and acidic residues" evidence="3">
    <location>
        <begin position="435"/>
        <end position="446"/>
    </location>
</feature>
<feature type="compositionally biased region" description="Basic and acidic residues" evidence="3">
    <location>
        <begin position="64"/>
        <end position="73"/>
    </location>
</feature>
<comment type="similarity">
    <text evidence="1">Belongs to the SPT2 family.</text>
</comment>
<feature type="compositionally biased region" description="Basic residues" evidence="3">
    <location>
        <begin position="559"/>
        <end position="573"/>
    </location>
</feature>
<feature type="region of interest" description="Disordered" evidence="3">
    <location>
        <begin position="31"/>
        <end position="73"/>
    </location>
</feature>
<dbReference type="GO" id="GO:0006334">
    <property type="term" value="P:nucleosome assembly"/>
    <property type="evidence" value="ECO:0007669"/>
    <property type="project" value="TreeGrafter"/>
</dbReference>
<keyword evidence="5" id="KW-1185">Reference proteome</keyword>
<dbReference type="GO" id="GO:0042393">
    <property type="term" value="F:histone binding"/>
    <property type="evidence" value="ECO:0007669"/>
    <property type="project" value="TreeGrafter"/>
</dbReference>
<dbReference type="InterPro" id="IPR013256">
    <property type="entry name" value="Chromatin_SPT2"/>
</dbReference>
<feature type="compositionally biased region" description="Polar residues" evidence="3">
    <location>
        <begin position="160"/>
        <end position="172"/>
    </location>
</feature>
<feature type="compositionally biased region" description="Low complexity" evidence="3">
    <location>
        <begin position="261"/>
        <end position="277"/>
    </location>
</feature>
<sequence length="573" mass="65550">MVNCASQRPFQAILVAIGYSAVVIETTMRGYDNEGDEYDDYYEDEEQEEYEEEGEEEYGEEEVEPRKPSKEEIEYLEFRQKLKESIRKQMKKEGSGSSTSRLDATDRRKNKLPYDNYGSFFGPSQPVIAQRVIQESKSLLENQHLASKVPNPHHAKKNQNKAPTGGSKSSSHNPPPKVSEVQVKAQKRKNTRDYSFLLSDDAELPAASKAPPPQNMHIRNSEGRPAQVPARSKVPLSNGSKKHVHASHEERNLGSVAGRMPPKSGSGYKTSSTSKPSMASADSRKQLGNNSGNGPGRPVGSNGMSSKMSVGNTGNKSSTPGIKNPVNGMQKSLPLKTHPPPRQSVEQRIPRQSVEQGNPRQSLEQRIPRQSMEQRIPRQSMEQRIPRQGMEQRIPRQSMDQRIPRQSMDQRIPRQNVDQRIPRQSVDQRIPRQSVEQRRDVRELNRPKMMPKQPVASSKPQMNRPLKQNSMHTASQDHRPKPKVGRRPFDDEEDEMDISNMIRSMFNYNPKKFVDDDDDDDMEAGFDEIMREERMSAKIARKEDEEQLRLIEEEEERERRRRMAKLKKRKLGE</sequence>
<feature type="compositionally biased region" description="Polar residues" evidence="3">
    <location>
        <begin position="455"/>
        <end position="474"/>
    </location>
</feature>
<evidence type="ECO:0000313" key="4">
    <source>
        <dbReference type="EMBL" id="KAK7346102.1"/>
    </source>
</evidence>
<evidence type="ECO:0008006" key="6">
    <source>
        <dbReference type="Google" id="ProtNLM"/>
    </source>
</evidence>
<dbReference type="GO" id="GO:0003677">
    <property type="term" value="F:DNA binding"/>
    <property type="evidence" value="ECO:0007669"/>
    <property type="project" value="TreeGrafter"/>
</dbReference>
<dbReference type="SMART" id="SM00784">
    <property type="entry name" value="SPT2"/>
    <property type="match status" value="1"/>
</dbReference>
<evidence type="ECO:0000256" key="3">
    <source>
        <dbReference type="SAM" id="MobiDB-lite"/>
    </source>
</evidence>
<gene>
    <name evidence="4" type="ORF">VNO80_20616</name>
</gene>
<dbReference type="AlphaFoldDB" id="A0AAN9M6D4"/>
<evidence type="ECO:0000256" key="2">
    <source>
        <dbReference type="ARBA" id="ARBA00023054"/>
    </source>
</evidence>
<dbReference type="GO" id="GO:0005730">
    <property type="term" value="C:nucleolus"/>
    <property type="evidence" value="ECO:0007669"/>
    <property type="project" value="TreeGrafter"/>
</dbReference>
<feature type="compositionally biased region" description="Acidic residues" evidence="3">
    <location>
        <begin position="33"/>
        <end position="63"/>
    </location>
</feature>
<dbReference type="PANTHER" id="PTHR22691">
    <property type="entry name" value="YEAST SPT2-RELATED"/>
    <property type="match status" value="1"/>
</dbReference>
<dbReference type="Pfam" id="PF08243">
    <property type="entry name" value="SPT2"/>
    <property type="match status" value="1"/>
</dbReference>
<feature type="compositionally biased region" description="Polar residues" evidence="3">
    <location>
        <begin position="353"/>
        <end position="364"/>
    </location>
</feature>
<dbReference type="PANTHER" id="PTHR22691:SF8">
    <property type="entry name" value="PROTEIN SPT2 HOMOLOG"/>
    <property type="match status" value="1"/>
</dbReference>
<evidence type="ECO:0000256" key="1">
    <source>
        <dbReference type="ARBA" id="ARBA00006461"/>
    </source>
</evidence>
<reference evidence="4 5" key="1">
    <citation type="submission" date="2024-01" db="EMBL/GenBank/DDBJ databases">
        <title>The genomes of 5 underutilized Papilionoideae crops provide insights into root nodulation and disease resistanc.</title>
        <authorList>
            <person name="Jiang F."/>
        </authorList>
    </citation>
    <scope>NUCLEOTIDE SEQUENCE [LARGE SCALE GENOMIC DNA]</scope>
    <source>
        <strain evidence="4">JINMINGXINNONG_FW02</strain>
        <tissue evidence="4">Leaves</tissue>
    </source>
</reference>
<protein>
    <recommendedName>
        <fullName evidence="6">SPT2 chromatin protein</fullName>
    </recommendedName>
</protein>
<evidence type="ECO:0000313" key="5">
    <source>
        <dbReference type="Proteomes" id="UP001374584"/>
    </source>
</evidence>